<keyword evidence="6" id="KW-0119">Carbohydrate metabolism</keyword>
<evidence type="ECO:0000256" key="2">
    <source>
        <dbReference type="ARBA" id="ARBA00006044"/>
    </source>
</evidence>
<evidence type="ECO:0000313" key="11">
    <source>
        <dbReference type="EMBL" id="OAA55269.1"/>
    </source>
</evidence>
<organism evidence="11 12">
    <name type="scientific">Niveomyces insectorum RCEF 264</name>
    <dbReference type="NCBI Taxonomy" id="1081102"/>
    <lineage>
        <taxon>Eukaryota</taxon>
        <taxon>Fungi</taxon>
        <taxon>Dikarya</taxon>
        <taxon>Ascomycota</taxon>
        <taxon>Pezizomycotina</taxon>
        <taxon>Sordariomycetes</taxon>
        <taxon>Hypocreomycetidae</taxon>
        <taxon>Hypocreales</taxon>
        <taxon>Cordycipitaceae</taxon>
        <taxon>Niveomyces</taxon>
    </lineage>
</organism>
<dbReference type="PANTHER" id="PTHR33753">
    <property type="entry name" value="1,4-BETA-D-GLUCAN CELLOBIOHYDROLASE B"/>
    <property type="match status" value="1"/>
</dbReference>
<evidence type="ECO:0000313" key="12">
    <source>
        <dbReference type="Proteomes" id="UP000076874"/>
    </source>
</evidence>
<evidence type="ECO:0000256" key="5">
    <source>
        <dbReference type="ARBA" id="ARBA00023180"/>
    </source>
</evidence>
<gene>
    <name evidence="11" type="ORF">SPI_08364</name>
</gene>
<dbReference type="OrthoDB" id="412382at2759"/>
<accession>A0A167N8V6</accession>
<comment type="similarity">
    <text evidence="2 9">Belongs to the glycosyl hydrolase 7 (cellulase C) family.</text>
</comment>
<evidence type="ECO:0000256" key="6">
    <source>
        <dbReference type="ARBA" id="ARBA00023277"/>
    </source>
</evidence>
<evidence type="ECO:0000256" key="10">
    <source>
        <dbReference type="SAM" id="SignalP"/>
    </source>
</evidence>
<evidence type="ECO:0000256" key="4">
    <source>
        <dbReference type="ARBA" id="ARBA00023001"/>
    </source>
</evidence>
<dbReference type="CDD" id="cd07999">
    <property type="entry name" value="GH7_CBH_EG"/>
    <property type="match status" value="1"/>
</dbReference>
<dbReference type="InterPro" id="IPR001722">
    <property type="entry name" value="Glyco_hydro_7"/>
</dbReference>
<feature type="chain" id="PRO_5007890601" description="Glucanase" evidence="10">
    <location>
        <begin position="28"/>
        <end position="456"/>
    </location>
</feature>
<keyword evidence="8 9" id="KW-0624">Polysaccharide degradation</keyword>
<evidence type="ECO:0000256" key="3">
    <source>
        <dbReference type="ARBA" id="ARBA00022801"/>
    </source>
</evidence>
<dbReference type="Proteomes" id="UP000076874">
    <property type="component" value="Unassembled WGS sequence"/>
</dbReference>
<dbReference type="GO" id="GO:0030245">
    <property type="term" value="P:cellulose catabolic process"/>
    <property type="evidence" value="ECO:0007669"/>
    <property type="project" value="UniProtKB-KW"/>
</dbReference>
<dbReference type="GO" id="GO:0008810">
    <property type="term" value="F:cellulase activity"/>
    <property type="evidence" value="ECO:0007669"/>
    <property type="project" value="UniProtKB-EC"/>
</dbReference>
<dbReference type="PRINTS" id="PR00734">
    <property type="entry name" value="GLHYDRLASE7"/>
</dbReference>
<proteinExistence type="inferred from homology"/>
<protein>
    <recommendedName>
        <fullName evidence="9">Glucanase</fullName>
        <ecNumber evidence="9">3.2.1.-</ecNumber>
    </recommendedName>
</protein>
<comment type="catalytic activity">
    <reaction evidence="1">
        <text>Endohydrolysis of (1-&gt;4)-beta-D-glucosidic linkages in cellulose, lichenin and cereal beta-D-glucans.</text>
        <dbReference type="EC" id="3.2.1.4"/>
    </reaction>
</comment>
<evidence type="ECO:0000256" key="9">
    <source>
        <dbReference type="RuleBase" id="RU361164"/>
    </source>
</evidence>
<feature type="signal peptide" evidence="10">
    <location>
        <begin position="1"/>
        <end position="27"/>
    </location>
</feature>
<dbReference type="STRING" id="1081102.A0A167N8V6"/>
<keyword evidence="7 9" id="KW-0326">Glycosidase</keyword>
<keyword evidence="12" id="KW-1185">Reference proteome</keyword>
<dbReference type="InterPro" id="IPR013320">
    <property type="entry name" value="ConA-like_dom_sf"/>
</dbReference>
<keyword evidence="5" id="KW-0325">Glycoprotein</keyword>
<evidence type="ECO:0000256" key="8">
    <source>
        <dbReference type="ARBA" id="ARBA00023326"/>
    </source>
</evidence>
<keyword evidence="4 9" id="KW-0136">Cellulose degradation</keyword>
<dbReference type="Pfam" id="PF00840">
    <property type="entry name" value="Glyco_hydro_7"/>
    <property type="match status" value="1"/>
</dbReference>
<dbReference type="InterPro" id="IPR037019">
    <property type="entry name" value="Glyco_hydro_7_sf"/>
</dbReference>
<dbReference type="AlphaFoldDB" id="A0A167N8V6"/>
<dbReference type="SUPFAM" id="SSF49899">
    <property type="entry name" value="Concanavalin A-like lectins/glucanases"/>
    <property type="match status" value="1"/>
</dbReference>
<dbReference type="PANTHER" id="PTHR33753:SF1">
    <property type="entry name" value="ENDO-BETA-1,4-GLUCANASE CELB"/>
    <property type="match status" value="1"/>
</dbReference>
<dbReference type="Gene3D" id="2.70.100.10">
    <property type="entry name" value="Glycoside hydrolase, family 7, domain"/>
    <property type="match status" value="1"/>
</dbReference>
<dbReference type="EC" id="3.2.1.-" evidence="9"/>
<evidence type="ECO:0000256" key="7">
    <source>
        <dbReference type="ARBA" id="ARBA00023295"/>
    </source>
</evidence>
<keyword evidence="3 9" id="KW-0378">Hydrolase</keyword>
<dbReference type="EMBL" id="AZHD01000020">
    <property type="protein sequence ID" value="OAA55269.1"/>
    <property type="molecule type" value="Genomic_DNA"/>
</dbReference>
<name>A0A167N8V6_9HYPO</name>
<comment type="caution">
    <text evidence="11">The sequence shown here is derived from an EMBL/GenBank/DDBJ whole genome shotgun (WGS) entry which is preliminary data.</text>
</comment>
<evidence type="ECO:0000256" key="1">
    <source>
        <dbReference type="ARBA" id="ARBA00000966"/>
    </source>
</evidence>
<keyword evidence="10" id="KW-0732">Signal</keyword>
<reference evidence="11 12" key="1">
    <citation type="journal article" date="2016" name="Genome Biol. Evol.">
        <title>Divergent and convergent evolution of fungal pathogenicity.</title>
        <authorList>
            <person name="Shang Y."/>
            <person name="Xiao G."/>
            <person name="Zheng P."/>
            <person name="Cen K."/>
            <person name="Zhan S."/>
            <person name="Wang C."/>
        </authorList>
    </citation>
    <scope>NUCLEOTIDE SEQUENCE [LARGE SCALE GENOMIC DNA]</scope>
    <source>
        <strain evidence="11 12">RCEF 264</strain>
    </source>
</reference>
<sequence length="456" mass="47770">MAVMRTSVAGPARMALALAVALRSVSAQQVGNNTPEVHPHLTTWSCTNGGGCTPQNTSIVLDSGYRWIHTIGGYQNCNLPGGGLNKTLCPDAATCAQNCVLEGVNYTATGIHTQSNNSHSSLTLDMYVDGHGSSPRVYLLGEDGNYEALRLVNREFTFDVDMSKLPCGMNGALYLSEMSLSGGKSGLNRAGAAMGTGYCDAQCPVADFLNGEANVNRTGACCNEMDIWEANSRATALTPHTCNITGVYACTGDACNDGPKGGVCDKGGCGYNAYSQGHPNFYGPNGTVDTTRPFTVVTQFIAGAAAANSTHKMTTASKTANAAEPVLTEIRRLYLQDGRLIANVSSPATANATAATSKKSVSNGISITDEFCGNDAFEKLGGLKGMGEALQRGMVLIFSIWNDNGQFMNWLDSGNAGPCDAKAGDPALIQKNNPGTSVTWSNIKWGDIGSTFKATR</sequence>